<evidence type="ECO:0000313" key="1">
    <source>
        <dbReference type="EMBL" id="JAD40780.1"/>
    </source>
</evidence>
<name>A0A0A8ZVJ3_ARUDO</name>
<sequence length="26" mass="3354">MYVPWYMGQSLNYRCLFWHKKWVAVF</sequence>
<reference evidence="1" key="1">
    <citation type="submission" date="2014-09" db="EMBL/GenBank/DDBJ databases">
        <authorList>
            <person name="Magalhaes I.L.F."/>
            <person name="Oliveira U."/>
            <person name="Santos F.R."/>
            <person name="Vidigal T.H.D.A."/>
            <person name="Brescovit A.D."/>
            <person name="Santos A.J."/>
        </authorList>
    </citation>
    <scope>NUCLEOTIDE SEQUENCE</scope>
    <source>
        <tissue evidence="1">Shoot tissue taken approximately 20 cm above the soil surface</tissue>
    </source>
</reference>
<dbReference type="EMBL" id="GBRH01257115">
    <property type="protein sequence ID" value="JAD40780.1"/>
    <property type="molecule type" value="Transcribed_RNA"/>
</dbReference>
<reference evidence="1" key="2">
    <citation type="journal article" date="2015" name="Data Brief">
        <title>Shoot transcriptome of the giant reed, Arundo donax.</title>
        <authorList>
            <person name="Barrero R.A."/>
            <person name="Guerrero F.D."/>
            <person name="Moolhuijzen P."/>
            <person name="Goolsby J.A."/>
            <person name="Tidwell J."/>
            <person name="Bellgard S.E."/>
            <person name="Bellgard M.I."/>
        </authorList>
    </citation>
    <scope>NUCLEOTIDE SEQUENCE</scope>
    <source>
        <tissue evidence="1">Shoot tissue taken approximately 20 cm above the soil surface</tissue>
    </source>
</reference>
<dbReference type="AlphaFoldDB" id="A0A0A8ZVJ3"/>
<accession>A0A0A8ZVJ3</accession>
<organism evidence="1">
    <name type="scientific">Arundo donax</name>
    <name type="common">Giant reed</name>
    <name type="synonym">Donax arundinaceus</name>
    <dbReference type="NCBI Taxonomy" id="35708"/>
    <lineage>
        <taxon>Eukaryota</taxon>
        <taxon>Viridiplantae</taxon>
        <taxon>Streptophyta</taxon>
        <taxon>Embryophyta</taxon>
        <taxon>Tracheophyta</taxon>
        <taxon>Spermatophyta</taxon>
        <taxon>Magnoliopsida</taxon>
        <taxon>Liliopsida</taxon>
        <taxon>Poales</taxon>
        <taxon>Poaceae</taxon>
        <taxon>PACMAD clade</taxon>
        <taxon>Arundinoideae</taxon>
        <taxon>Arundineae</taxon>
        <taxon>Arundo</taxon>
    </lineage>
</organism>
<proteinExistence type="predicted"/>
<protein>
    <submittedName>
        <fullName evidence="1">Uncharacterized protein</fullName>
    </submittedName>
</protein>